<accession>A0A6J5L715</accession>
<keyword evidence="1" id="KW-0472">Membrane</keyword>
<dbReference type="EMBL" id="LR796238">
    <property type="protein sequence ID" value="CAB4130408.1"/>
    <property type="molecule type" value="Genomic_DNA"/>
</dbReference>
<evidence type="ECO:0000313" key="2">
    <source>
        <dbReference type="EMBL" id="CAB4130408.1"/>
    </source>
</evidence>
<protein>
    <submittedName>
        <fullName evidence="2">Uncharacterized protein</fullName>
    </submittedName>
</protein>
<name>A0A6J5L715_9CAUD</name>
<sequence>MSQSRTGSIVESAANIAVGFSINWLANMFILPAFGFPVTGGTAFEIGLVFTVISVVRSYTLRRIFNRLRIFIESHPVSRR</sequence>
<proteinExistence type="predicted"/>
<keyword evidence="1" id="KW-0812">Transmembrane</keyword>
<feature type="transmembrane region" description="Helical" evidence="1">
    <location>
        <begin position="40"/>
        <end position="59"/>
    </location>
</feature>
<dbReference type="Pfam" id="PF23858">
    <property type="entry name" value="DUF7220"/>
    <property type="match status" value="1"/>
</dbReference>
<keyword evidence="1" id="KW-1133">Transmembrane helix</keyword>
<feature type="transmembrane region" description="Helical" evidence="1">
    <location>
        <begin position="12"/>
        <end position="34"/>
    </location>
</feature>
<organism evidence="2">
    <name type="scientific">uncultured Caudovirales phage</name>
    <dbReference type="NCBI Taxonomy" id="2100421"/>
    <lineage>
        <taxon>Viruses</taxon>
        <taxon>Duplodnaviria</taxon>
        <taxon>Heunggongvirae</taxon>
        <taxon>Uroviricota</taxon>
        <taxon>Caudoviricetes</taxon>
        <taxon>Peduoviridae</taxon>
        <taxon>Maltschvirus</taxon>
        <taxon>Maltschvirus maltsch</taxon>
    </lineage>
</organism>
<dbReference type="InterPro" id="IPR055644">
    <property type="entry name" value="DUF7220"/>
</dbReference>
<gene>
    <name evidence="2" type="ORF">UFOVP119_32</name>
</gene>
<reference evidence="2" key="1">
    <citation type="submission" date="2020-04" db="EMBL/GenBank/DDBJ databases">
        <authorList>
            <person name="Chiriac C."/>
            <person name="Salcher M."/>
            <person name="Ghai R."/>
            <person name="Kavagutti S V."/>
        </authorList>
    </citation>
    <scope>NUCLEOTIDE SEQUENCE</scope>
</reference>
<evidence type="ECO:0000256" key="1">
    <source>
        <dbReference type="SAM" id="Phobius"/>
    </source>
</evidence>